<dbReference type="AlphaFoldDB" id="A0A0E9VFC2"/>
<reference evidence="1" key="1">
    <citation type="submission" date="2014-11" db="EMBL/GenBank/DDBJ databases">
        <authorList>
            <person name="Amaro Gonzalez C."/>
        </authorList>
    </citation>
    <scope>NUCLEOTIDE SEQUENCE</scope>
</reference>
<proteinExistence type="predicted"/>
<dbReference type="EMBL" id="GBXM01031825">
    <property type="protein sequence ID" value="JAH76752.1"/>
    <property type="molecule type" value="Transcribed_RNA"/>
</dbReference>
<organism evidence="1">
    <name type="scientific">Anguilla anguilla</name>
    <name type="common">European freshwater eel</name>
    <name type="synonym">Muraena anguilla</name>
    <dbReference type="NCBI Taxonomy" id="7936"/>
    <lineage>
        <taxon>Eukaryota</taxon>
        <taxon>Metazoa</taxon>
        <taxon>Chordata</taxon>
        <taxon>Craniata</taxon>
        <taxon>Vertebrata</taxon>
        <taxon>Euteleostomi</taxon>
        <taxon>Actinopterygii</taxon>
        <taxon>Neopterygii</taxon>
        <taxon>Teleostei</taxon>
        <taxon>Anguilliformes</taxon>
        <taxon>Anguillidae</taxon>
        <taxon>Anguilla</taxon>
    </lineage>
</organism>
<evidence type="ECO:0000313" key="1">
    <source>
        <dbReference type="EMBL" id="JAH76752.1"/>
    </source>
</evidence>
<sequence>MKWRCEPSEADILCIALPELSFIAQFCY</sequence>
<name>A0A0E9VFC2_ANGAN</name>
<reference evidence="1" key="2">
    <citation type="journal article" date="2015" name="Fish Shellfish Immunol.">
        <title>Early steps in the European eel (Anguilla anguilla)-Vibrio vulnificus interaction in the gills: Role of the RtxA13 toxin.</title>
        <authorList>
            <person name="Callol A."/>
            <person name="Pajuelo D."/>
            <person name="Ebbesson L."/>
            <person name="Teles M."/>
            <person name="MacKenzie S."/>
            <person name="Amaro C."/>
        </authorList>
    </citation>
    <scope>NUCLEOTIDE SEQUENCE</scope>
</reference>
<protein>
    <submittedName>
        <fullName evidence="1">Uncharacterized protein</fullName>
    </submittedName>
</protein>
<accession>A0A0E9VFC2</accession>